<comment type="similarity">
    <text evidence="2">Belongs to the MreD family.</text>
</comment>
<protein>
    <submittedName>
        <fullName evidence="9">Rod shape-determining protein MreD</fullName>
    </submittedName>
</protein>
<evidence type="ECO:0000256" key="8">
    <source>
        <dbReference type="SAM" id="Phobius"/>
    </source>
</evidence>
<evidence type="ECO:0000256" key="3">
    <source>
        <dbReference type="ARBA" id="ARBA00022475"/>
    </source>
</evidence>
<keyword evidence="7 8" id="KW-0472">Membrane</keyword>
<feature type="transmembrane region" description="Helical" evidence="8">
    <location>
        <begin position="74"/>
        <end position="91"/>
    </location>
</feature>
<dbReference type="RefSeq" id="WP_189036728.1">
    <property type="nucleotide sequence ID" value="NZ_BMMP01000005.1"/>
</dbReference>
<evidence type="ECO:0000256" key="7">
    <source>
        <dbReference type="ARBA" id="ARBA00023136"/>
    </source>
</evidence>
<evidence type="ECO:0000313" key="9">
    <source>
        <dbReference type="EMBL" id="GGO47385.1"/>
    </source>
</evidence>
<evidence type="ECO:0000256" key="1">
    <source>
        <dbReference type="ARBA" id="ARBA00004651"/>
    </source>
</evidence>
<keyword evidence="6 8" id="KW-1133">Transmembrane helix</keyword>
<comment type="subcellular location">
    <subcellularLocation>
        <location evidence="1">Cell membrane</location>
        <topology evidence="1">Multi-pass membrane protein</topology>
    </subcellularLocation>
</comment>
<proteinExistence type="inferred from homology"/>
<evidence type="ECO:0000256" key="4">
    <source>
        <dbReference type="ARBA" id="ARBA00022692"/>
    </source>
</evidence>
<dbReference type="Proteomes" id="UP000631535">
    <property type="component" value="Unassembled WGS sequence"/>
</dbReference>
<keyword evidence="5" id="KW-0133">Cell shape</keyword>
<dbReference type="EMBL" id="BMMP01000005">
    <property type="protein sequence ID" value="GGO47385.1"/>
    <property type="molecule type" value="Genomic_DNA"/>
</dbReference>
<sequence length="252" mass="25644">MHLNRILLSAVLVAGALIVQVSVLARLQLPGAVPDLLLLVVLGLAMVYGHTAGALTGFAGGLLADLAPPAEHAVGRYALVLCVIGYAAGLTKPDNGQHRSATVPMLVVASAAVSSTLLYAGVGTLVGDTAAGRVGLLPLLLTATLYDLLLAPFVVPALMWLARRTERAPITSDASGVGSMGRGDKAAYGWLSSGTGLQIGGSGSLFGKGRNGGTVRNARNGKAVRMGIQRGSLLDRPGRKGKGGKIKGVKRL</sequence>
<keyword evidence="10" id="KW-1185">Reference proteome</keyword>
<reference evidence="10" key="1">
    <citation type="journal article" date="2019" name="Int. J. Syst. Evol. Microbiol.">
        <title>The Global Catalogue of Microorganisms (GCM) 10K type strain sequencing project: providing services to taxonomists for standard genome sequencing and annotation.</title>
        <authorList>
            <consortium name="The Broad Institute Genomics Platform"/>
            <consortium name="The Broad Institute Genome Sequencing Center for Infectious Disease"/>
            <person name="Wu L."/>
            <person name="Ma J."/>
        </authorList>
    </citation>
    <scope>NUCLEOTIDE SEQUENCE [LARGE SCALE GENOMIC DNA]</scope>
    <source>
        <strain evidence="10">CGMCC 4.7178</strain>
    </source>
</reference>
<gene>
    <name evidence="9" type="ORF">GCM10012287_19920</name>
</gene>
<feature type="transmembrane region" description="Helical" evidence="8">
    <location>
        <begin position="139"/>
        <end position="162"/>
    </location>
</feature>
<name>A0ABQ2M6M0_9ACTN</name>
<comment type="caution">
    <text evidence="9">The sequence shown here is derived from an EMBL/GenBank/DDBJ whole genome shotgun (WGS) entry which is preliminary data.</text>
</comment>
<dbReference type="InterPro" id="IPR007227">
    <property type="entry name" value="Cell_shape_determining_MreD"/>
</dbReference>
<feature type="transmembrane region" description="Helical" evidence="8">
    <location>
        <begin position="103"/>
        <end position="127"/>
    </location>
</feature>
<feature type="transmembrane region" description="Helical" evidence="8">
    <location>
        <begin position="36"/>
        <end position="62"/>
    </location>
</feature>
<dbReference type="NCBIfam" id="TIGR03426">
    <property type="entry name" value="shape_MreD"/>
    <property type="match status" value="1"/>
</dbReference>
<accession>A0ABQ2M6M0</accession>
<evidence type="ECO:0000256" key="6">
    <source>
        <dbReference type="ARBA" id="ARBA00022989"/>
    </source>
</evidence>
<evidence type="ECO:0000313" key="10">
    <source>
        <dbReference type="Proteomes" id="UP000631535"/>
    </source>
</evidence>
<evidence type="ECO:0000256" key="5">
    <source>
        <dbReference type="ARBA" id="ARBA00022960"/>
    </source>
</evidence>
<evidence type="ECO:0000256" key="2">
    <source>
        <dbReference type="ARBA" id="ARBA00007776"/>
    </source>
</evidence>
<organism evidence="9 10">
    <name type="scientific">Streptomyces daqingensis</name>
    <dbReference type="NCBI Taxonomy" id="1472640"/>
    <lineage>
        <taxon>Bacteria</taxon>
        <taxon>Bacillati</taxon>
        <taxon>Actinomycetota</taxon>
        <taxon>Actinomycetes</taxon>
        <taxon>Kitasatosporales</taxon>
        <taxon>Streptomycetaceae</taxon>
        <taxon>Streptomyces</taxon>
    </lineage>
</organism>
<keyword evidence="3" id="KW-1003">Cell membrane</keyword>
<keyword evidence="4 8" id="KW-0812">Transmembrane</keyword>
<feature type="transmembrane region" description="Helical" evidence="8">
    <location>
        <begin position="6"/>
        <end position="24"/>
    </location>
</feature>